<protein>
    <submittedName>
        <fullName evidence="2">Uncharacterized protein</fullName>
    </submittedName>
</protein>
<evidence type="ECO:0000313" key="1">
    <source>
        <dbReference type="Proteomes" id="UP000095286"/>
    </source>
</evidence>
<sequence>MQETVYELNKTSYSADLLIVTKAADVLGRIDFEKARNRETIDKLRSKWNIIVNNSIGVFNSESRPDYNKLRKELLRGDKLRIRDSFPRSFEEKDDFSARFPEEMKTEVSPRNDECDTQKMFDSFTINLNNNNEFKDDEENNNEFEDGEENNNEFDNEEDDTIEYF</sequence>
<name>A0AC35TY94_9BILA</name>
<accession>A0AC35TY94</accession>
<evidence type="ECO:0000313" key="2">
    <source>
        <dbReference type="WBParaSite" id="RSKR_0000550300.1"/>
    </source>
</evidence>
<dbReference type="WBParaSite" id="RSKR_0000550300.1">
    <property type="protein sequence ID" value="RSKR_0000550300.1"/>
    <property type="gene ID" value="RSKR_0000550300"/>
</dbReference>
<proteinExistence type="predicted"/>
<organism evidence="1 2">
    <name type="scientific">Rhabditophanes sp. KR3021</name>
    <dbReference type="NCBI Taxonomy" id="114890"/>
    <lineage>
        <taxon>Eukaryota</taxon>
        <taxon>Metazoa</taxon>
        <taxon>Ecdysozoa</taxon>
        <taxon>Nematoda</taxon>
        <taxon>Chromadorea</taxon>
        <taxon>Rhabditida</taxon>
        <taxon>Tylenchina</taxon>
        <taxon>Panagrolaimomorpha</taxon>
        <taxon>Strongyloidoidea</taxon>
        <taxon>Alloionematidae</taxon>
        <taxon>Rhabditophanes</taxon>
    </lineage>
</organism>
<reference evidence="2" key="1">
    <citation type="submission" date="2016-11" db="UniProtKB">
        <authorList>
            <consortium name="WormBaseParasite"/>
        </authorList>
    </citation>
    <scope>IDENTIFICATION</scope>
    <source>
        <strain evidence="2">KR3021</strain>
    </source>
</reference>
<dbReference type="Proteomes" id="UP000095286">
    <property type="component" value="Unplaced"/>
</dbReference>